<feature type="compositionally biased region" description="Basic and acidic residues" evidence="1">
    <location>
        <begin position="270"/>
        <end position="286"/>
    </location>
</feature>
<reference evidence="2" key="1">
    <citation type="journal article" date="2022" name="Int. J. Mol. Sci.">
        <title>Draft Genome of Tanacetum Coccineum: Genomic Comparison of Closely Related Tanacetum-Family Plants.</title>
        <authorList>
            <person name="Yamashiro T."/>
            <person name="Shiraishi A."/>
            <person name="Nakayama K."/>
            <person name="Satake H."/>
        </authorList>
    </citation>
    <scope>NUCLEOTIDE SEQUENCE</scope>
</reference>
<sequence>MMNASYLSRLNPRASAQNKDAKSHKTTKRYMPVAKSSASKKSERQTPTGHRFSNKKTTTVPEKTINLRSCLRWKLTGKILKTVGLRLVPTGKLFNSCTGKVDSEPTHGSMVDIPHIHACKQTLGLSAGKSFNGHLNADALYNAKQENLRVWGAEKSSLGLHCSNERLFTSVQASFFIKLTSDQNLKKNSEFKSTAITVKFKAGSKSCSLSKQDSYITTRVGITIPPSHSNAEDNRHNMKCCKRHKSQDCIDDKDIDKGSKSRSQSMKEQTYNREQRERPRPHELNDKSNLIDLMKESMSPLARASHAKYHWGIAFVTGLKRFTDPVTKLRMKHTNYRVRIPRGLYPHRIEAKLTKKQVGGKWILVREVTMISKDGEISKFPGYHSSEEEEPTEQPRALNKYGFDEDEPLKHEESNKEVDSDLESTASSKPKCKKLKKTAKAIPDRTFRNCPYCPK</sequence>
<gene>
    <name evidence="2" type="ORF">Tco_1110102</name>
</gene>
<dbReference type="EMBL" id="BQNB010020801">
    <property type="protein sequence ID" value="GJT99763.1"/>
    <property type="molecule type" value="Genomic_DNA"/>
</dbReference>
<feature type="region of interest" description="Disordered" evidence="1">
    <location>
        <begin position="1"/>
        <end position="57"/>
    </location>
</feature>
<organism evidence="2 3">
    <name type="scientific">Tanacetum coccineum</name>
    <dbReference type="NCBI Taxonomy" id="301880"/>
    <lineage>
        <taxon>Eukaryota</taxon>
        <taxon>Viridiplantae</taxon>
        <taxon>Streptophyta</taxon>
        <taxon>Embryophyta</taxon>
        <taxon>Tracheophyta</taxon>
        <taxon>Spermatophyta</taxon>
        <taxon>Magnoliopsida</taxon>
        <taxon>eudicotyledons</taxon>
        <taxon>Gunneridae</taxon>
        <taxon>Pentapetalae</taxon>
        <taxon>asterids</taxon>
        <taxon>campanulids</taxon>
        <taxon>Asterales</taxon>
        <taxon>Asteraceae</taxon>
        <taxon>Asteroideae</taxon>
        <taxon>Anthemideae</taxon>
        <taxon>Anthemidinae</taxon>
        <taxon>Tanacetum</taxon>
    </lineage>
</organism>
<feature type="region of interest" description="Disordered" evidence="1">
    <location>
        <begin position="251"/>
        <end position="287"/>
    </location>
</feature>
<keyword evidence="3" id="KW-1185">Reference proteome</keyword>
<evidence type="ECO:0000313" key="2">
    <source>
        <dbReference type="EMBL" id="GJT99763.1"/>
    </source>
</evidence>
<evidence type="ECO:0000313" key="3">
    <source>
        <dbReference type="Proteomes" id="UP001151760"/>
    </source>
</evidence>
<comment type="caution">
    <text evidence="2">The sequence shown here is derived from an EMBL/GenBank/DDBJ whole genome shotgun (WGS) entry which is preliminary data.</text>
</comment>
<accession>A0ABQ5II46</accession>
<feature type="compositionally biased region" description="Basic and acidic residues" evidence="1">
    <location>
        <begin position="408"/>
        <end position="419"/>
    </location>
</feature>
<protein>
    <submittedName>
        <fullName evidence="2">Uncharacterized protein</fullName>
    </submittedName>
</protein>
<name>A0ABQ5II46_9ASTR</name>
<feature type="region of interest" description="Disordered" evidence="1">
    <location>
        <begin position="381"/>
        <end position="438"/>
    </location>
</feature>
<dbReference type="Proteomes" id="UP001151760">
    <property type="component" value="Unassembled WGS sequence"/>
</dbReference>
<evidence type="ECO:0000256" key="1">
    <source>
        <dbReference type="SAM" id="MobiDB-lite"/>
    </source>
</evidence>
<proteinExistence type="predicted"/>
<feature type="compositionally biased region" description="Polar residues" evidence="1">
    <location>
        <begin position="1"/>
        <end position="18"/>
    </location>
</feature>
<reference evidence="2" key="2">
    <citation type="submission" date="2022-01" db="EMBL/GenBank/DDBJ databases">
        <authorList>
            <person name="Yamashiro T."/>
            <person name="Shiraishi A."/>
            <person name="Satake H."/>
            <person name="Nakayama K."/>
        </authorList>
    </citation>
    <scope>NUCLEOTIDE SEQUENCE</scope>
</reference>